<feature type="compositionally biased region" description="Gly residues" evidence="1">
    <location>
        <begin position="685"/>
        <end position="694"/>
    </location>
</feature>
<sequence>MPGRVKVRILNARDLPIMDRASELTDAFVEVRFGPDTFKTEVCKKSLNPHWNSEWFKFEADDEVLQDEPLDIKVLDYDTYSSHDTIGKVYIDLNPLLSRESPNTISGWFPIYDTMHGLRGELSIQVRVELFSDFNKFRQSSCGIQLFCSCEVPSGWRIQAMLGFIEELVVNDDPEHQWIEKIRTPRASNEARQRLFSKLSGTLQRKLGVKVLEMGGNAVLGYFQNFDLEGESGVVVRAIGTAVSLAKVQIGLPSPAVLPSSVSPGKENWRHLSSLHRSMQHIPYNHHQQHRHSHHKPHHQQQHQHESVHQHHSGYGSRSVAKFARHGVRPRPTSVIEISKMSSHSQDFSPPLRMNSEFGGGSGGSSGGSSFDTGWFYSGMSPPPTAPAIMHGSHQHDKHEASSSSVFHFPSSPAFPECSMSTVGSGNTAVQIAHQQRSPLASPDAVVPPAGPSIVSGASVASEPAEIQTAAPQQPQQHETPTVTGRHSISPNRITPEPEIRTRRSSESEVSSPPRVSGMSLTGTPANLNVAPRINLTKNTMFQQSIDLLEYPFFTMRTFPLGFIINLGGVVSARSVKLLDKIHNPEEPQTRDAWWSELRVEIKSHAVKLGCHAVLGYSEHTTICDEVIILSAAGTAAKINLVQESSMGLTGGASGTSASSTSPVSGPVSAGGGGLQTQSVERGTSGTGSVGSGATGNVKDNKDKHLFVDIGLANQALQKSLASMDAQEDGPGSNCSLCHIPYCPSNLPFEIQLSKCALCKKKNVPEVLFTTIDPPPDMPIWSKGCLVQARICRGRSNKNKSSEQAAREVSDILPFIEYEVHNQLINKLKIRGLNSLFGLKIHVVLGDNMIVAIGTATGAYLGPLPMPPQPMISTEVATAHDSQDLITLQKRITRTVQMHRERLNSEIVVIFMVLKEW</sequence>
<feature type="compositionally biased region" description="Low complexity" evidence="1">
    <location>
        <begin position="508"/>
        <end position="517"/>
    </location>
</feature>
<dbReference type="GO" id="GO:0005509">
    <property type="term" value="F:calcium ion binding"/>
    <property type="evidence" value="ECO:0007669"/>
    <property type="project" value="TreeGrafter"/>
</dbReference>
<feature type="compositionally biased region" description="Basic and acidic residues" evidence="1">
    <location>
        <begin position="496"/>
        <end position="507"/>
    </location>
</feature>
<dbReference type="InterPro" id="IPR038983">
    <property type="entry name" value="C2CD5"/>
</dbReference>
<feature type="region of interest" description="Disordered" evidence="1">
    <location>
        <begin position="650"/>
        <end position="697"/>
    </location>
</feature>
<dbReference type="GO" id="GO:0031340">
    <property type="term" value="P:positive regulation of vesicle fusion"/>
    <property type="evidence" value="ECO:0007669"/>
    <property type="project" value="TreeGrafter"/>
</dbReference>
<dbReference type="GO" id="GO:0010828">
    <property type="term" value="P:positive regulation of D-glucose transmembrane transport"/>
    <property type="evidence" value="ECO:0007669"/>
    <property type="project" value="TreeGrafter"/>
</dbReference>
<evidence type="ECO:0000256" key="1">
    <source>
        <dbReference type="SAM" id="MobiDB-lite"/>
    </source>
</evidence>
<dbReference type="InterPro" id="IPR035892">
    <property type="entry name" value="C2_domain_sf"/>
</dbReference>
<accession>A0AAE0YPQ9</accession>
<evidence type="ECO:0000313" key="3">
    <source>
        <dbReference type="EMBL" id="KAK3753877.1"/>
    </source>
</evidence>
<dbReference type="GO" id="GO:0072659">
    <property type="term" value="P:protein localization to plasma membrane"/>
    <property type="evidence" value="ECO:0007669"/>
    <property type="project" value="TreeGrafter"/>
</dbReference>
<dbReference type="GO" id="GO:0090314">
    <property type="term" value="P:positive regulation of protein targeting to membrane"/>
    <property type="evidence" value="ECO:0007669"/>
    <property type="project" value="TreeGrafter"/>
</dbReference>
<dbReference type="SMART" id="SM00239">
    <property type="entry name" value="C2"/>
    <property type="match status" value="1"/>
</dbReference>
<dbReference type="Proteomes" id="UP001283361">
    <property type="component" value="Unassembled WGS sequence"/>
</dbReference>
<dbReference type="InterPro" id="IPR000008">
    <property type="entry name" value="C2_dom"/>
</dbReference>
<evidence type="ECO:0000259" key="2">
    <source>
        <dbReference type="PROSITE" id="PS50004"/>
    </source>
</evidence>
<dbReference type="GO" id="GO:0005886">
    <property type="term" value="C:plasma membrane"/>
    <property type="evidence" value="ECO:0007669"/>
    <property type="project" value="TreeGrafter"/>
</dbReference>
<dbReference type="GO" id="GO:0065002">
    <property type="term" value="P:intracellular protein transmembrane transport"/>
    <property type="evidence" value="ECO:0007669"/>
    <property type="project" value="TreeGrafter"/>
</dbReference>
<feature type="domain" description="C2" evidence="2">
    <location>
        <begin position="1"/>
        <end position="109"/>
    </location>
</feature>
<comment type="caution">
    <text evidence="3">The sequence shown here is derived from an EMBL/GenBank/DDBJ whole genome shotgun (WGS) entry which is preliminary data.</text>
</comment>
<gene>
    <name evidence="3" type="ORF">RRG08_006264</name>
</gene>
<dbReference type="InterPro" id="IPR037785">
    <property type="entry name" value="C2_C2CD5"/>
</dbReference>
<dbReference type="PANTHER" id="PTHR37412">
    <property type="entry name" value="C2 DOMAIN-CONTAINING PROTEIN 5"/>
    <property type="match status" value="1"/>
</dbReference>
<feature type="compositionally biased region" description="Basic residues" evidence="1">
    <location>
        <begin position="287"/>
        <end position="302"/>
    </location>
</feature>
<feature type="region of interest" description="Disordered" evidence="1">
    <location>
        <begin position="285"/>
        <end position="319"/>
    </location>
</feature>
<keyword evidence="4" id="KW-1185">Reference proteome</keyword>
<dbReference type="InterPro" id="IPR056431">
    <property type="entry name" value="C2CD5_YbjQ-rel_dom"/>
</dbReference>
<feature type="compositionally biased region" description="Polar residues" evidence="1">
    <location>
        <begin position="470"/>
        <end position="493"/>
    </location>
</feature>
<dbReference type="PROSITE" id="PS50004">
    <property type="entry name" value="C2"/>
    <property type="match status" value="1"/>
</dbReference>
<dbReference type="EMBL" id="JAWDGP010005687">
    <property type="protein sequence ID" value="KAK3753877.1"/>
    <property type="molecule type" value="Genomic_DNA"/>
</dbReference>
<dbReference type="Pfam" id="PF00168">
    <property type="entry name" value="C2"/>
    <property type="match status" value="1"/>
</dbReference>
<feature type="compositionally biased region" description="Low complexity" evidence="1">
    <location>
        <begin position="655"/>
        <end position="668"/>
    </location>
</feature>
<dbReference type="SUPFAM" id="SSF49562">
    <property type="entry name" value="C2 domain (Calcium/lipid-binding domain, CaLB)"/>
    <property type="match status" value="1"/>
</dbReference>
<dbReference type="Gene3D" id="2.60.40.150">
    <property type="entry name" value="C2 domain"/>
    <property type="match status" value="1"/>
</dbReference>
<protein>
    <recommendedName>
        <fullName evidence="2">C2 domain-containing protein</fullName>
    </recommendedName>
</protein>
<dbReference type="AlphaFoldDB" id="A0AAE0YPQ9"/>
<name>A0AAE0YPQ9_9GAST</name>
<organism evidence="3 4">
    <name type="scientific">Elysia crispata</name>
    <name type="common">lettuce slug</name>
    <dbReference type="NCBI Taxonomy" id="231223"/>
    <lineage>
        <taxon>Eukaryota</taxon>
        <taxon>Metazoa</taxon>
        <taxon>Spiralia</taxon>
        <taxon>Lophotrochozoa</taxon>
        <taxon>Mollusca</taxon>
        <taxon>Gastropoda</taxon>
        <taxon>Heterobranchia</taxon>
        <taxon>Euthyneura</taxon>
        <taxon>Panpulmonata</taxon>
        <taxon>Sacoglossa</taxon>
        <taxon>Placobranchoidea</taxon>
        <taxon>Plakobranchidae</taxon>
        <taxon>Elysia</taxon>
    </lineage>
</organism>
<feature type="region of interest" description="Disordered" evidence="1">
    <location>
        <begin position="436"/>
        <end position="524"/>
    </location>
</feature>
<dbReference type="CDD" id="cd08688">
    <property type="entry name" value="C2_KIAA0528-like"/>
    <property type="match status" value="1"/>
</dbReference>
<feature type="region of interest" description="Disordered" evidence="1">
    <location>
        <begin position="340"/>
        <end position="366"/>
    </location>
</feature>
<dbReference type="Pfam" id="PF23025">
    <property type="entry name" value="YbjQ_2"/>
    <property type="match status" value="3"/>
</dbReference>
<proteinExistence type="predicted"/>
<dbReference type="GO" id="GO:0005544">
    <property type="term" value="F:calcium-dependent phospholipid binding"/>
    <property type="evidence" value="ECO:0007669"/>
    <property type="project" value="InterPro"/>
</dbReference>
<reference evidence="3" key="1">
    <citation type="journal article" date="2023" name="G3 (Bethesda)">
        <title>A reference genome for the long-term kleptoplast-retaining sea slug Elysia crispata morphotype clarki.</title>
        <authorList>
            <person name="Eastman K.E."/>
            <person name="Pendleton A.L."/>
            <person name="Shaikh M.A."/>
            <person name="Suttiyut T."/>
            <person name="Ogas R."/>
            <person name="Tomko P."/>
            <person name="Gavelis G."/>
            <person name="Widhalm J.R."/>
            <person name="Wisecaver J.H."/>
        </authorList>
    </citation>
    <scope>NUCLEOTIDE SEQUENCE</scope>
    <source>
        <strain evidence="3">ECLA1</strain>
    </source>
</reference>
<dbReference type="PANTHER" id="PTHR37412:SF2">
    <property type="entry name" value="C2 DOMAIN-CONTAINING PROTEIN 5"/>
    <property type="match status" value="1"/>
</dbReference>
<evidence type="ECO:0000313" key="4">
    <source>
        <dbReference type="Proteomes" id="UP001283361"/>
    </source>
</evidence>